<evidence type="ECO:0000313" key="3">
    <source>
        <dbReference type="Proteomes" id="UP001597344"/>
    </source>
</evidence>
<dbReference type="InterPro" id="IPR006827">
    <property type="entry name" value="Lant_deHydtase_N"/>
</dbReference>
<dbReference type="EMBL" id="JBHUHY010000013">
    <property type="protein sequence ID" value="MFD2187694.1"/>
    <property type="molecule type" value="Genomic_DNA"/>
</dbReference>
<feature type="domain" description="Lantibiotic dehydratase N-terminal" evidence="1">
    <location>
        <begin position="38"/>
        <end position="675"/>
    </location>
</feature>
<evidence type="ECO:0000259" key="1">
    <source>
        <dbReference type="Pfam" id="PF04738"/>
    </source>
</evidence>
<gene>
    <name evidence="2" type="ORF">ACFSJT_12905</name>
</gene>
<dbReference type="RefSeq" id="WP_378320702.1">
    <property type="nucleotide sequence ID" value="NZ_JBHUHY010000013.1"/>
</dbReference>
<comment type="caution">
    <text evidence="2">The sequence shown here is derived from an EMBL/GenBank/DDBJ whole genome shotgun (WGS) entry which is preliminary data.</text>
</comment>
<sequence>MNSKPHTLLDRYVLRTPIFSSKVLHDISSEKIKELCKDPIVSEAIFLASPELHAEMQKYLTDKDYDNPRLESSLLKYITRMGYRCTPFGLFAGISVGRLNGETNIELNDIAQFTRTTRLDMNYLCSLVQELESIPQLRNNLTYYPNNSLYKIGSKYRYIEYGYKNATRHHYMIAIDASLYIGKVLKLAEKGAKIAELAQAIVSPEISSTDAENFIHNLIDNQILLSSISPTVSGGDYLDHIYKNTGVSWLKEVKELIHVLDQKVSHKNLKPYQDIIEFLKQFEIPFNKKFLFQTDLVTITKSNELDSGITKDIQMGLRALNKLSRPSKKHKLEQFKKAFYDRYEDEEIPLSIALDVEAGIGYDQNHKGSFDVCPLIDDLRLSGTTAQDSDVTTSYKYTLGKVDTLINQKFTEAKSKSAHEVVFTDNDLKDLKDNWDDLPTTFPVMCNLFERNEGPLISIVDTGGPSASYLLGRFSHTNSEIKEIIEEIVEKEKKDDRILAEIVHLPESRTGNILYRNNVRKHEIAYLAQSNLPLDQQIYISDLYISVQNDTLVLRSKKLNRRIEPKMANAHNYEDTPLPIYQFLGDMQTQNQRSTVNFDWGDSLFEETFYPRVRYKNVILSAARWRISGQELKQLNNKESITKWQEKHKIPSVFLVTDYDNELLIDLENDISRDMFLSEIKNKPGVLLKENLYNEFDSIVKKGKHSYNNEFIFSLHK</sequence>
<evidence type="ECO:0000313" key="2">
    <source>
        <dbReference type="EMBL" id="MFD2187694.1"/>
    </source>
</evidence>
<dbReference type="Pfam" id="PF04738">
    <property type="entry name" value="Lant_dehydr_N"/>
    <property type="match status" value="1"/>
</dbReference>
<protein>
    <submittedName>
        <fullName evidence="2">Lantibiotic dehydratase family protein</fullName>
    </submittedName>
</protein>
<name>A0ABW5AXE4_9FLAO</name>
<proteinExistence type="predicted"/>
<organism evidence="2 3">
    <name type="scientific">Aquimarina celericrescens</name>
    <dbReference type="NCBI Taxonomy" id="1964542"/>
    <lineage>
        <taxon>Bacteria</taxon>
        <taxon>Pseudomonadati</taxon>
        <taxon>Bacteroidota</taxon>
        <taxon>Flavobacteriia</taxon>
        <taxon>Flavobacteriales</taxon>
        <taxon>Flavobacteriaceae</taxon>
        <taxon>Aquimarina</taxon>
    </lineage>
</organism>
<accession>A0ABW5AXE4</accession>
<keyword evidence="3" id="KW-1185">Reference proteome</keyword>
<dbReference type="Proteomes" id="UP001597344">
    <property type="component" value="Unassembled WGS sequence"/>
</dbReference>
<reference evidence="3" key="1">
    <citation type="journal article" date="2019" name="Int. J. Syst. Evol. Microbiol.">
        <title>The Global Catalogue of Microorganisms (GCM) 10K type strain sequencing project: providing services to taxonomists for standard genome sequencing and annotation.</title>
        <authorList>
            <consortium name="The Broad Institute Genomics Platform"/>
            <consortium name="The Broad Institute Genome Sequencing Center for Infectious Disease"/>
            <person name="Wu L."/>
            <person name="Ma J."/>
        </authorList>
    </citation>
    <scope>NUCLEOTIDE SEQUENCE [LARGE SCALE GENOMIC DNA]</scope>
    <source>
        <strain evidence="3">DT92</strain>
    </source>
</reference>